<keyword evidence="2" id="KW-1185">Reference proteome</keyword>
<evidence type="ECO:0008006" key="3">
    <source>
        <dbReference type="Google" id="ProtNLM"/>
    </source>
</evidence>
<evidence type="ECO:0000313" key="1">
    <source>
        <dbReference type="EMBL" id="MDQ0177445.1"/>
    </source>
</evidence>
<gene>
    <name evidence="1" type="ORF">J2S08_003325</name>
</gene>
<accession>A0ABT9WVV9</accession>
<comment type="caution">
    <text evidence="1">The sequence shown here is derived from an EMBL/GenBank/DDBJ whole genome shotgun (WGS) entry which is preliminary data.</text>
</comment>
<proteinExistence type="predicted"/>
<dbReference type="RefSeq" id="WP_307231424.1">
    <property type="nucleotide sequence ID" value="NZ_JAUSTT010000022.1"/>
</dbReference>
<sequence length="67" mass="8000">MTVYSNVKTSYANLKSIQASFSELALKTTVDNEQRLFHESMIEMDEIIEDIRKRLMTLEREERQYQP</sequence>
<organism evidence="1 2">
    <name type="scientific">Bacillus chungangensis</name>
    <dbReference type="NCBI Taxonomy" id="587633"/>
    <lineage>
        <taxon>Bacteria</taxon>
        <taxon>Bacillati</taxon>
        <taxon>Bacillota</taxon>
        <taxon>Bacilli</taxon>
        <taxon>Bacillales</taxon>
        <taxon>Bacillaceae</taxon>
        <taxon>Bacillus</taxon>
    </lineage>
</organism>
<name>A0ABT9WVV9_9BACI</name>
<dbReference type="Pfam" id="PF07870">
    <property type="entry name" value="DUF1657"/>
    <property type="match status" value="1"/>
</dbReference>
<protein>
    <recommendedName>
        <fullName evidence="3">DUF1657 domain-containing protein</fullName>
    </recommendedName>
</protein>
<evidence type="ECO:0000313" key="2">
    <source>
        <dbReference type="Proteomes" id="UP001223586"/>
    </source>
</evidence>
<reference evidence="1 2" key="1">
    <citation type="submission" date="2023-07" db="EMBL/GenBank/DDBJ databases">
        <title>Genomic Encyclopedia of Type Strains, Phase IV (KMG-IV): sequencing the most valuable type-strain genomes for metagenomic binning, comparative biology and taxonomic classification.</title>
        <authorList>
            <person name="Goeker M."/>
        </authorList>
    </citation>
    <scope>NUCLEOTIDE SEQUENCE [LARGE SCALE GENOMIC DNA]</scope>
    <source>
        <strain evidence="1 2">DSM 23837</strain>
    </source>
</reference>
<dbReference type="Proteomes" id="UP001223586">
    <property type="component" value="Unassembled WGS sequence"/>
</dbReference>
<dbReference type="EMBL" id="JAUSTT010000022">
    <property type="protein sequence ID" value="MDQ0177445.1"/>
    <property type="molecule type" value="Genomic_DNA"/>
</dbReference>
<dbReference type="InterPro" id="IPR012452">
    <property type="entry name" value="DUF1657"/>
</dbReference>